<evidence type="ECO:0000313" key="2">
    <source>
        <dbReference type="EMBL" id="KAB8220793.1"/>
    </source>
</evidence>
<dbReference type="InterPro" id="IPR021858">
    <property type="entry name" value="Fun_TF"/>
</dbReference>
<gene>
    <name evidence="2" type="ORF">BDV33DRAFT_203003</name>
</gene>
<dbReference type="EMBL" id="ML733425">
    <property type="protein sequence ID" value="KAB8220793.1"/>
    <property type="molecule type" value="Genomic_DNA"/>
</dbReference>
<sequence length="283" mass="31240">MFEITWLFGEYGADPGLVDHMGFTPLDMLSQDDREGMLKMLQDAAVSVRLERGARLVGDETGEDRADEVEVRSEGNPQSESEESGSESEPAWQEGSLSYEDASALRFLSNALAVTGILSFISTGPTPALSGYRYLMNATCDMVQCDQFIGCENWVMSTILDIGLLDRWKRKEEANRRLSFQELANRAKRLEDCLENGIRELSSKTPGSSDAVASITRIYASSTLAYLHSVVSGLNPDLSEMRNSVSRTIELFNNYPTGIFSPSNLATVCDWVHGCTGSWSLFP</sequence>
<feature type="region of interest" description="Disordered" evidence="1">
    <location>
        <begin position="57"/>
        <end position="94"/>
    </location>
</feature>
<evidence type="ECO:0000256" key="1">
    <source>
        <dbReference type="SAM" id="MobiDB-lite"/>
    </source>
</evidence>
<dbReference type="Pfam" id="PF11951">
    <property type="entry name" value="Fungal_trans_2"/>
    <property type="match status" value="1"/>
</dbReference>
<dbReference type="Proteomes" id="UP000326799">
    <property type="component" value="Unassembled WGS sequence"/>
</dbReference>
<name>A0A5N6EVC9_9EURO</name>
<organism evidence="2 3">
    <name type="scientific">Aspergillus novoparasiticus</name>
    <dbReference type="NCBI Taxonomy" id="986946"/>
    <lineage>
        <taxon>Eukaryota</taxon>
        <taxon>Fungi</taxon>
        <taxon>Dikarya</taxon>
        <taxon>Ascomycota</taxon>
        <taxon>Pezizomycotina</taxon>
        <taxon>Eurotiomycetes</taxon>
        <taxon>Eurotiomycetidae</taxon>
        <taxon>Eurotiales</taxon>
        <taxon>Aspergillaceae</taxon>
        <taxon>Aspergillus</taxon>
        <taxon>Aspergillus subgen. Circumdati</taxon>
    </lineage>
</organism>
<keyword evidence="3" id="KW-1185">Reference proteome</keyword>
<proteinExistence type="predicted"/>
<evidence type="ECO:0000313" key="3">
    <source>
        <dbReference type="Proteomes" id="UP000326799"/>
    </source>
</evidence>
<protein>
    <submittedName>
        <fullName evidence="2">Fungal-specific transcription factor domain-containing protein</fullName>
    </submittedName>
</protein>
<dbReference type="AlphaFoldDB" id="A0A5N6EVC9"/>
<reference evidence="2 3" key="1">
    <citation type="submission" date="2019-04" db="EMBL/GenBank/DDBJ databases">
        <title>Fungal friends and foes A comparative genomics study of 23 Aspergillus species from section Flavi.</title>
        <authorList>
            <consortium name="DOE Joint Genome Institute"/>
            <person name="Kjaerbolling I."/>
            <person name="Vesth T.C."/>
            <person name="Frisvad J.C."/>
            <person name="Nybo J.L."/>
            <person name="Theobald S."/>
            <person name="Kildgaard S."/>
            <person name="Petersen T.I."/>
            <person name="Kuo A."/>
            <person name="Sato A."/>
            <person name="Lyhne E.K."/>
            <person name="Kogle M.E."/>
            <person name="Wiebenga A."/>
            <person name="Kun R.S."/>
            <person name="Lubbers R.J."/>
            <person name="Makela M.R."/>
            <person name="Barry K."/>
            <person name="Chovatia M."/>
            <person name="Clum A."/>
            <person name="Daum C."/>
            <person name="Haridas S."/>
            <person name="He G."/>
            <person name="LaButti K."/>
            <person name="Lipzen A."/>
            <person name="Mondo S."/>
            <person name="Pangilinan J."/>
            <person name="Riley R."/>
            <person name="Salamov A."/>
            <person name="Simmons B.A."/>
            <person name="Magnuson J.K."/>
            <person name="Henrissat B."/>
            <person name="Mortensen U.H."/>
            <person name="Larsen T.O."/>
            <person name="De vries R.P."/>
            <person name="Grigoriev I.V."/>
            <person name="Machida M."/>
            <person name="Baker S.E."/>
            <person name="Andersen M.R."/>
        </authorList>
    </citation>
    <scope>NUCLEOTIDE SEQUENCE [LARGE SCALE GENOMIC DNA]</scope>
    <source>
        <strain evidence="2 3">CBS 126849</strain>
    </source>
</reference>
<accession>A0A5N6EVC9</accession>